<gene>
    <name evidence="1" type="ORF">CAMP_LOCUS14020</name>
</gene>
<dbReference type="AlphaFoldDB" id="A0A9P1ISP2"/>
<organism evidence="1 2">
    <name type="scientific">Caenorhabditis angaria</name>
    <dbReference type="NCBI Taxonomy" id="860376"/>
    <lineage>
        <taxon>Eukaryota</taxon>
        <taxon>Metazoa</taxon>
        <taxon>Ecdysozoa</taxon>
        <taxon>Nematoda</taxon>
        <taxon>Chromadorea</taxon>
        <taxon>Rhabditida</taxon>
        <taxon>Rhabditina</taxon>
        <taxon>Rhabditomorpha</taxon>
        <taxon>Rhabditoidea</taxon>
        <taxon>Rhabditidae</taxon>
        <taxon>Peloderinae</taxon>
        <taxon>Caenorhabditis</taxon>
    </lineage>
</organism>
<comment type="caution">
    <text evidence="1">The sequence shown here is derived from an EMBL/GenBank/DDBJ whole genome shotgun (WGS) entry which is preliminary data.</text>
</comment>
<protein>
    <submittedName>
        <fullName evidence="1">Uncharacterized protein</fullName>
    </submittedName>
</protein>
<proteinExistence type="predicted"/>
<name>A0A9P1ISP2_9PELO</name>
<evidence type="ECO:0000313" key="2">
    <source>
        <dbReference type="Proteomes" id="UP001152747"/>
    </source>
</evidence>
<reference evidence="1" key="1">
    <citation type="submission" date="2022-11" db="EMBL/GenBank/DDBJ databases">
        <authorList>
            <person name="Kikuchi T."/>
        </authorList>
    </citation>
    <scope>NUCLEOTIDE SEQUENCE</scope>
    <source>
        <strain evidence="1">PS1010</strain>
    </source>
</reference>
<evidence type="ECO:0000313" key="1">
    <source>
        <dbReference type="EMBL" id="CAI5451383.1"/>
    </source>
</evidence>
<dbReference type="Proteomes" id="UP001152747">
    <property type="component" value="Unassembled WGS sequence"/>
</dbReference>
<sequence>MNNQIVSRIGIFLLFRFLHLLFLFESDIYALVLRLFDSSKKNEEVEVFNIFARFRLDSTDATRESDFLSFHEKSTIFEEICEEGWFIYNITSNYVYLVRVPSIDPEFYESSISVENCSKMSNYLFENAERLARIDMETFERAAKSLGKFQGPVVMMYSTPCSGGTVAAKLLQACDNSKMSLLVLGEPPFLTSLSLLYNSMSIEKLRSLCRSTIRFSVQHQKQNQTIVMKTRSSCTKIVPFIHSRCPSIQHIFIGKHNYENVISRLVISTSSEFAVFSWICWLLNNSKYLVDSVTSWKGLEEELVTRVGPNTDVEFAMAQVYGCLVNFRRNQQFFSSEMIMVDDLISDTVPNIRPLLNICQVSDLAIPECIEWKRSAEDILQSVFQTVKLTEEDASRVEHLVDLINRDLYMPSPL</sequence>
<dbReference type="EMBL" id="CANHGI010000005">
    <property type="protein sequence ID" value="CAI5451383.1"/>
    <property type="molecule type" value="Genomic_DNA"/>
</dbReference>
<dbReference type="OrthoDB" id="5866055at2759"/>
<keyword evidence="2" id="KW-1185">Reference proteome</keyword>
<accession>A0A9P1ISP2</accession>